<name>A0A845GVN0_9BURK</name>
<dbReference type="RefSeq" id="WP_161086976.1">
    <property type="nucleotide sequence ID" value="NZ_WWCX01000101.1"/>
</dbReference>
<accession>A0A845GVN0</accession>
<keyword evidence="1" id="KW-1133">Transmembrane helix</keyword>
<evidence type="ECO:0000313" key="3">
    <source>
        <dbReference type="Proteomes" id="UP000447355"/>
    </source>
</evidence>
<dbReference type="AlphaFoldDB" id="A0A845GVN0"/>
<sequence>MNRPPGLIASLGNIARNSIGLVLTRLELAALELSQVRNHLLQLVLVFALAVVAGCFALACGTVTIVYVAWDSLGWKILPIITGVFLLIAIGLIVYARGMIRSGKLSMPATMAELKSDRDMLL</sequence>
<dbReference type="Pfam" id="PF07332">
    <property type="entry name" value="Phage_holin_3_6"/>
    <property type="match status" value="1"/>
</dbReference>
<proteinExistence type="predicted"/>
<feature type="transmembrane region" description="Helical" evidence="1">
    <location>
        <begin position="76"/>
        <end position="96"/>
    </location>
</feature>
<dbReference type="Proteomes" id="UP000447355">
    <property type="component" value="Unassembled WGS sequence"/>
</dbReference>
<feature type="transmembrane region" description="Helical" evidence="1">
    <location>
        <begin position="43"/>
        <end position="70"/>
    </location>
</feature>
<dbReference type="EMBL" id="WWCX01000101">
    <property type="protein sequence ID" value="MYM98101.1"/>
    <property type="molecule type" value="Genomic_DNA"/>
</dbReference>
<keyword evidence="1" id="KW-0812">Transmembrane</keyword>
<evidence type="ECO:0000256" key="1">
    <source>
        <dbReference type="SAM" id="Phobius"/>
    </source>
</evidence>
<keyword evidence="1" id="KW-0472">Membrane</keyword>
<gene>
    <name evidence="2" type="ORF">GTP90_30065</name>
</gene>
<reference evidence="2" key="1">
    <citation type="submission" date="2019-12" db="EMBL/GenBank/DDBJ databases">
        <title>Novel species isolated from a subtropical stream in China.</title>
        <authorList>
            <person name="Lu H."/>
        </authorList>
    </citation>
    <scope>NUCLEOTIDE SEQUENCE [LARGE SCALE GENOMIC DNA]</scope>
    <source>
        <strain evidence="2">FT81W</strain>
    </source>
</reference>
<organism evidence="2 3">
    <name type="scientific">Duganella vulcania</name>
    <dbReference type="NCBI Taxonomy" id="2692166"/>
    <lineage>
        <taxon>Bacteria</taxon>
        <taxon>Pseudomonadati</taxon>
        <taxon>Pseudomonadota</taxon>
        <taxon>Betaproteobacteria</taxon>
        <taxon>Burkholderiales</taxon>
        <taxon>Oxalobacteraceae</taxon>
        <taxon>Telluria group</taxon>
        <taxon>Duganella</taxon>
    </lineage>
</organism>
<dbReference type="InterPro" id="IPR009937">
    <property type="entry name" value="Phage_holin_3_6"/>
</dbReference>
<evidence type="ECO:0000313" key="2">
    <source>
        <dbReference type="EMBL" id="MYM98101.1"/>
    </source>
</evidence>
<comment type="caution">
    <text evidence="2">The sequence shown here is derived from an EMBL/GenBank/DDBJ whole genome shotgun (WGS) entry which is preliminary data.</text>
</comment>
<protein>
    <submittedName>
        <fullName evidence="2">Phage holin family protein</fullName>
    </submittedName>
</protein>